<comment type="caution">
    <text evidence="13">The sequence shown here is derived from an EMBL/GenBank/DDBJ whole genome shotgun (WGS) entry which is preliminary data.</text>
</comment>
<dbReference type="AlphaFoldDB" id="A0ABD6EFP7"/>
<dbReference type="PROSITE" id="PS00237">
    <property type="entry name" value="G_PROTEIN_RECEP_F1_1"/>
    <property type="match status" value="1"/>
</dbReference>
<feature type="transmembrane region" description="Helical" evidence="11">
    <location>
        <begin position="320"/>
        <end position="338"/>
    </location>
</feature>
<evidence type="ECO:0000256" key="4">
    <source>
        <dbReference type="ARBA" id="ARBA00022989"/>
    </source>
</evidence>
<evidence type="ECO:0000256" key="7">
    <source>
        <dbReference type="ARBA" id="ARBA00023157"/>
    </source>
</evidence>
<evidence type="ECO:0000313" key="13">
    <source>
        <dbReference type="EMBL" id="MFH4978824.1"/>
    </source>
</evidence>
<keyword evidence="4 11" id="KW-1133">Transmembrane helix</keyword>
<dbReference type="Gene3D" id="1.20.1070.10">
    <property type="entry name" value="Rhodopsin 7-helix transmembrane proteins"/>
    <property type="match status" value="1"/>
</dbReference>
<feature type="transmembrane region" description="Helical" evidence="11">
    <location>
        <begin position="82"/>
        <end position="103"/>
    </location>
</feature>
<feature type="transmembrane region" description="Helical" evidence="11">
    <location>
        <begin position="203"/>
        <end position="222"/>
    </location>
</feature>
<dbReference type="GO" id="GO:0004993">
    <property type="term" value="F:G protein-coupled serotonin receptor activity"/>
    <property type="evidence" value="ECO:0007669"/>
    <property type="project" value="UniProtKB-ARBA"/>
</dbReference>
<keyword evidence="2" id="KW-1003">Cell membrane</keyword>
<keyword evidence="9 10" id="KW-0807">Transducer</keyword>
<keyword evidence="3 10" id="KW-0812">Transmembrane</keyword>
<dbReference type="SMART" id="SM01381">
    <property type="entry name" value="7TM_GPCR_Srsx"/>
    <property type="match status" value="1"/>
</dbReference>
<organism evidence="13 14">
    <name type="scientific">Gnathostoma spinigerum</name>
    <dbReference type="NCBI Taxonomy" id="75299"/>
    <lineage>
        <taxon>Eukaryota</taxon>
        <taxon>Metazoa</taxon>
        <taxon>Ecdysozoa</taxon>
        <taxon>Nematoda</taxon>
        <taxon>Chromadorea</taxon>
        <taxon>Rhabditida</taxon>
        <taxon>Spirurina</taxon>
        <taxon>Gnathostomatomorpha</taxon>
        <taxon>Gnathostomatoidea</taxon>
        <taxon>Gnathostomatidae</taxon>
        <taxon>Gnathostoma</taxon>
    </lineage>
</organism>
<dbReference type="InterPro" id="IPR017452">
    <property type="entry name" value="GPCR_Rhodpsn_7TM"/>
</dbReference>
<dbReference type="GO" id="GO:0005886">
    <property type="term" value="C:plasma membrane"/>
    <property type="evidence" value="ECO:0007669"/>
    <property type="project" value="UniProtKB-SubCell"/>
</dbReference>
<dbReference type="Pfam" id="PF00001">
    <property type="entry name" value="7tm_1"/>
    <property type="match status" value="1"/>
</dbReference>
<dbReference type="PROSITE" id="PS50262">
    <property type="entry name" value="G_PROTEIN_RECEP_F1_2"/>
    <property type="match status" value="1"/>
</dbReference>
<evidence type="ECO:0000256" key="1">
    <source>
        <dbReference type="ARBA" id="ARBA00004651"/>
    </source>
</evidence>
<feature type="domain" description="G-protein coupled receptors family 1 profile" evidence="12">
    <location>
        <begin position="62"/>
        <end position="335"/>
    </location>
</feature>
<name>A0ABD6EFP7_9BILA</name>
<evidence type="ECO:0000256" key="3">
    <source>
        <dbReference type="ARBA" id="ARBA00022692"/>
    </source>
</evidence>
<keyword evidence="5 10" id="KW-0297">G-protein coupled receptor</keyword>
<dbReference type="EMBL" id="JBGFUD010003561">
    <property type="protein sequence ID" value="MFH4978824.1"/>
    <property type="molecule type" value="Genomic_DNA"/>
</dbReference>
<evidence type="ECO:0000313" key="14">
    <source>
        <dbReference type="Proteomes" id="UP001608902"/>
    </source>
</evidence>
<evidence type="ECO:0000259" key="12">
    <source>
        <dbReference type="PROSITE" id="PS50262"/>
    </source>
</evidence>
<feature type="transmembrane region" description="Helical" evidence="11">
    <location>
        <begin position="285"/>
        <end position="305"/>
    </location>
</feature>
<keyword evidence="6 11" id="KW-0472">Membrane</keyword>
<keyword evidence="8 10" id="KW-0675">Receptor</keyword>
<feature type="transmembrane region" description="Helical" evidence="11">
    <location>
        <begin position="40"/>
        <end position="70"/>
    </location>
</feature>
<dbReference type="PRINTS" id="PR00237">
    <property type="entry name" value="GPCRRHODOPSN"/>
</dbReference>
<comment type="subcellular location">
    <subcellularLocation>
        <location evidence="1">Cell membrane</location>
        <topology evidence="1">Multi-pass membrane protein</topology>
    </subcellularLocation>
</comment>
<proteinExistence type="inferred from homology"/>
<dbReference type="SUPFAM" id="SSF81321">
    <property type="entry name" value="Family A G protein-coupled receptor-like"/>
    <property type="match status" value="1"/>
</dbReference>
<keyword evidence="14" id="KW-1185">Reference proteome</keyword>
<evidence type="ECO:0000256" key="9">
    <source>
        <dbReference type="ARBA" id="ARBA00023224"/>
    </source>
</evidence>
<dbReference type="InterPro" id="IPR000276">
    <property type="entry name" value="GPCR_Rhodpsn"/>
</dbReference>
<protein>
    <recommendedName>
        <fullName evidence="12">G-protein coupled receptors family 1 profile domain-containing protein</fullName>
    </recommendedName>
</protein>
<evidence type="ECO:0000256" key="11">
    <source>
        <dbReference type="SAM" id="Phobius"/>
    </source>
</evidence>
<dbReference type="CDD" id="cd15329">
    <property type="entry name" value="7tmA_5-HT7"/>
    <property type="match status" value="1"/>
</dbReference>
<evidence type="ECO:0000256" key="8">
    <source>
        <dbReference type="ARBA" id="ARBA00023170"/>
    </source>
</evidence>
<accession>A0ABD6EFP7</accession>
<keyword evidence="7" id="KW-1015">Disulfide bond</keyword>
<feature type="transmembrane region" description="Helical" evidence="11">
    <location>
        <begin position="162"/>
        <end position="183"/>
    </location>
</feature>
<sequence>MITTTVHSAAVVAAAAASITTVDRSLSTSQDTVSSTYDATSVICVILICLITCSMILATLIGNALVILAVMLVRKLKQPCNYLLISLAVADFSVGFIVMPLALVELFTGKWVLGVVFCRIWTSSDQTLCTASIINLCMINVDRYLAVSRPLRYAAQRTKKRIFCYVVIVWIVAFIVSISPLVVWPAPPVENICQVNQNAVYQIYATIISFYLPTLIMVILFIKMWRAAKRLADQDRLAKKSVIGVETHTSNRRSAHRPSTILQKIPLVHNGKVQEKGEGKARKTLGVIMSIYIICWLPFFILALLKPQGVMPPRWLDHVILWLGYSNSLMNPLIYCKYNREFRVPFREMLCCRFSTLQTVMRKESFTSRFGPSRTQEYPFPAKNIGALQIVDTL</sequence>
<evidence type="ECO:0000256" key="10">
    <source>
        <dbReference type="RuleBase" id="RU000688"/>
    </source>
</evidence>
<dbReference type="PANTHER" id="PTHR24248:SF199">
    <property type="entry name" value="IP13425P-RELATED"/>
    <property type="match status" value="1"/>
</dbReference>
<evidence type="ECO:0000256" key="6">
    <source>
        <dbReference type="ARBA" id="ARBA00023136"/>
    </source>
</evidence>
<gene>
    <name evidence="13" type="ORF">AB6A40_005533</name>
</gene>
<evidence type="ECO:0000256" key="5">
    <source>
        <dbReference type="ARBA" id="ARBA00023040"/>
    </source>
</evidence>
<dbReference type="Proteomes" id="UP001608902">
    <property type="component" value="Unassembled WGS sequence"/>
</dbReference>
<comment type="similarity">
    <text evidence="10">Belongs to the G-protein coupled receptor 1 family.</text>
</comment>
<reference evidence="13 14" key="1">
    <citation type="submission" date="2024-08" db="EMBL/GenBank/DDBJ databases">
        <title>Gnathostoma spinigerum genome.</title>
        <authorList>
            <person name="Gonzalez-Bertolin B."/>
            <person name="Monzon S."/>
            <person name="Zaballos A."/>
            <person name="Jimenez P."/>
            <person name="Dekumyoy P."/>
            <person name="Varona S."/>
            <person name="Cuesta I."/>
            <person name="Sumanam S."/>
            <person name="Adisakwattana P."/>
            <person name="Gasser R.B."/>
            <person name="Hernandez-Gonzalez A."/>
            <person name="Young N.D."/>
            <person name="Perteguer M.J."/>
        </authorList>
    </citation>
    <scope>NUCLEOTIDE SEQUENCE [LARGE SCALE GENOMIC DNA]</scope>
    <source>
        <strain evidence="13">AL3</strain>
        <tissue evidence="13">Liver</tissue>
    </source>
</reference>
<evidence type="ECO:0000256" key="2">
    <source>
        <dbReference type="ARBA" id="ARBA00022475"/>
    </source>
</evidence>
<dbReference type="PANTHER" id="PTHR24248">
    <property type="entry name" value="ADRENERGIC RECEPTOR-RELATED G-PROTEIN COUPLED RECEPTOR"/>
    <property type="match status" value="1"/>
</dbReference>